<dbReference type="EMBL" id="CH968469">
    <property type="protein sequence ID" value="KRG00447.1"/>
    <property type="molecule type" value="Genomic_DNA"/>
</dbReference>
<dbReference type="PANTHER" id="PTHR47049">
    <property type="entry name" value="PIEZO-TYPE MECHANOSENSITIVE ION CHANNEL HOMOLOG"/>
    <property type="match status" value="1"/>
</dbReference>
<feature type="transmembrane region" description="Helical" evidence="1">
    <location>
        <begin position="30"/>
        <end position="50"/>
    </location>
</feature>
<feature type="transmembrane region" description="Helical" evidence="1">
    <location>
        <begin position="119"/>
        <end position="137"/>
    </location>
</feature>
<dbReference type="AlphaFoldDB" id="A0A0Q9WWH6"/>
<feature type="transmembrane region" description="Helical" evidence="1">
    <location>
        <begin position="257"/>
        <end position="276"/>
    </location>
</feature>
<keyword evidence="1" id="KW-0472">Membrane</keyword>
<dbReference type="PANTHER" id="PTHR47049:SF2">
    <property type="entry name" value="PIEZO-TYPE MECHANOSENSITIVE ION CHANNEL HOMOLOG"/>
    <property type="match status" value="1"/>
</dbReference>
<evidence type="ECO:0000313" key="3">
    <source>
        <dbReference type="EMBL" id="KRG00447.1"/>
    </source>
</evidence>
<feature type="transmembrane region" description="Helical" evidence="1">
    <location>
        <begin position="144"/>
        <end position="162"/>
    </location>
</feature>
<keyword evidence="1" id="KW-1133">Transmembrane helix</keyword>
<sequence length="305" mass="35841">RRVIFRVENITANFADWMGLRKTHQVWGALLRYISPYVVYMIVTSLHAVVKLRDHLIRFSTFDYKEHKVLFPQATRHHAERDLTGLLKYLLNYGYYKFGLEITLIGLVSSIAYRRDVLGLTYIVWLIIILCLTRVQCARIWDIFHLYFVISVLLQYLYLLNFPPNLCSHQNIWMLLDESARTFIKSRLMLDFIVLLLISRQRKAFKAEMRYFNEPAYDGGDNKNVIHNIAQLGHVYFDNPTHDFCSYVRNYSDVFKTAVFCGFFWVTLAIVFMGGVCSMDMLSLGYLIFALIFLLQGSEVYLQNI</sequence>
<evidence type="ECO:0000256" key="1">
    <source>
        <dbReference type="SAM" id="Phobius"/>
    </source>
</evidence>
<organism evidence="3 4">
    <name type="scientific">Drosophila willistoni</name>
    <name type="common">Fruit fly</name>
    <dbReference type="NCBI Taxonomy" id="7260"/>
    <lineage>
        <taxon>Eukaryota</taxon>
        <taxon>Metazoa</taxon>
        <taxon>Ecdysozoa</taxon>
        <taxon>Arthropoda</taxon>
        <taxon>Hexapoda</taxon>
        <taxon>Insecta</taxon>
        <taxon>Pterygota</taxon>
        <taxon>Neoptera</taxon>
        <taxon>Endopterygota</taxon>
        <taxon>Diptera</taxon>
        <taxon>Brachycera</taxon>
        <taxon>Muscomorpha</taxon>
        <taxon>Ephydroidea</taxon>
        <taxon>Drosophilidae</taxon>
        <taxon>Drosophila</taxon>
        <taxon>Sophophora</taxon>
    </lineage>
</organism>
<feature type="transmembrane region" description="Helical" evidence="1">
    <location>
        <begin position="282"/>
        <end position="302"/>
    </location>
</feature>
<proteinExistence type="predicted"/>
<accession>A0A0Q9WWH6</accession>
<feature type="transmembrane region" description="Helical" evidence="1">
    <location>
        <begin position="95"/>
        <end position="113"/>
    </location>
</feature>
<protein>
    <recommendedName>
        <fullName evidence="2">Piezo TM25-28 domain-containing protein</fullName>
    </recommendedName>
</protein>
<gene>
    <name evidence="3" type="primary">Dwil\GK27211</name>
    <name evidence="3" type="ORF">Dwil_GK27211</name>
</gene>
<dbReference type="InterPro" id="IPR027272">
    <property type="entry name" value="Piezo"/>
</dbReference>
<evidence type="ECO:0000313" key="4">
    <source>
        <dbReference type="Proteomes" id="UP000007798"/>
    </source>
</evidence>
<name>A0A0Q9WWH6_DROWI</name>
<feature type="non-terminal residue" evidence="3">
    <location>
        <position position="305"/>
    </location>
</feature>
<dbReference type="InterPro" id="IPR031805">
    <property type="entry name" value="Piezo_TM25-28"/>
</dbReference>
<dbReference type="GO" id="GO:0016020">
    <property type="term" value="C:membrane"/>
    <property type="evidence" value="ECO:0007669"/>
    <property type="project" value="InterPro"/>
</dbReference>
<reference evidence="3 4" key="1">
    <citation type="journal article" date="2007" name="Nature">
        <title>Evolution of genes and genomes on the Drosophila phylogeny.</title>
        <authorList>
            <consortium name="Drosophila 12 Genomes Consortium"/>
            <person name="Clark A.G."/>
            <person name="Eisen M.B."/>
            <person name="Smith D.R."/>
            <person name="Bergman C.M."/>
            <person name="Oliver B."/>
            <person name="Markow T.A."/>
            <person name="Kaufman T.C."/>
            <person name="Kellis M."/>
            <person name="Gelbart W."/>
            <person name="Iyer V.N."/>
            <person name="Pollard D.A."/>
            <person name="Sackton T.B."/>
            <person name="Larracuente A.M."/>
            <person name="Singh N.D."/>
            <person name="Abad J.P."/>
            <person name="Abt D.N."/>
            <person name="Adryan B."/>
            <person name="Aguade M."/>
            <person name="Akashi H."/>
            <person name="Anderson W.W."/>
            <person name="Aquadro C.F."/>
            <person name="Ardell D.H."/>
            <person name="Arguello R."/>
            <person name="Artieri C.G."/>
            <person name="Barbash D.A."/>
            <person name="Barker D."/>
            <person name="Barsanti P."/>
            <person name="Batterham P."/>
            <person name="Batzoglou S."/>
            <person name="Begun D."/>
            <person name="Bhutkar A."/>
            <person name="Blanco E."/>
            <person name="Bosak S.A."/>
            <person name="Bradley R.K."/>
            <person name="Brand A.D."/>
            <person name="Brent M.R."/>
            <person name="Brooks A.N."/>
            <person name="Brown R.H."/>
            <person name="Butlin R.K."/>
            <person name="Caggese C."/>
            <person name="Calvi B.R."/>
            <person name="Bernardo de Carvalho A."/>
            <person name="Caspi A."/>
            <person name="Castrezana S."/>
            <person name="Celniker S.E."/>
            <person name="Chang J.L."/>
            <person name="Chapple C."/>
            <person name="Chatterji S."/>
            <person name="Chinwalla A."/>
            <person name="Civetta A."/>
            <person name="Clifton S.W."/>
            <person name="Comeron J.M."/>
            <person name="Costello J.C."/>
            <person name="Coyne J.A."/>
            <person name="Daub J."/>
            <person name="David R.G."/>
            <person name="Delcher A.L."/>
            <person name="Delehaunty K."/>
            <person name="Do C.B."/>
            <person name="Ebling H."/>
            <person name="Edwards K."/>
            <person name="Eickbush T."/>
            <person name="Evans J.D."/>
            <person name="Filipski A."/>
            <person name="Findeiss S."/>
            <person name="Freyhult E."/>
            <person name="Fulton L."/>
            <person name="Fulton R."/>
            <person name="Garcia A.C."/>
            <person name="Gardiner A."/>
            <person name="Garfield D.A."/>
            <person name="Garvin B.E."/>
            <person name="Gibson G."/>
            <person name="Gilbert D."/>
            <person name="Gnerre S."/>
            <person name="Godfrey J."/>
            <person name="Good R."/>
            <person name="Gotea V."/>
            <person name="Gravely B."/>
            <person name="Greenberg A.J."/>
            <person name="Griffiths-Jones S."/>
            <person name="Gross S."/>
            <person name="Guigo R."/>
            <person name="Gustafson E.A."/>
            <person name="Haerty W."/>
            <person name="Hahn M.W."/>
            <person name="Halligan D.L."/>
            <person name="Halpern A.L."/>
            <person name="Halter G.M."/>
            <person name="Han M.V."/>
            <person name="Heger A."/>
            <person name="Hillier L."/>
            <person name="Hinrichs A.S."/>
            <person name="Holmes I."/>
            <person name="Hoskins R.A."/>
            <person name="Hubisz M.J."/>
            <person name="Hultmark D."/>
            <person name="Huntley M.A."/>
            <person name="Jaffe D.B."/>
            <person name="Jagadeeshan S."/>
            <person name="Jeck W.R."/>
            <person name="Johnson J."/>
            <person name="Jones C.D."/>
            <person name="Jordan W.C."/>
            <person name="Karpen G.H."/>
            <person name="Kataoka E."/>
            <person name="Keightley P.D."/>
            <person name="Kheradpour P."/>
            <person name="Kirkness E.F."/>
            <person name="Koerich L.B."/>
            <person name="Kristiansen K."/>
            <person name="Kudrna D."/>
            <person name="Kulathinal R.J."/>
            <person name="Kumar S."/>
            <person name="Kwok R."/>
            <person name="Lander E."/>
            <person name="Langley C.H."/>
            <person name="Lapoint R."/>
            <person name="Lazzaro B.P."/>
            <person name="Lee S.J."/>
            <person name="Levesque L."/>
            <person name="Li R."/>
            <person name="Lin C.F."/>
            <person name="Lin M.F."/>
            <person name="Lindblad-Toh K."/>
            <person name="Llopart A."/>
            <person name="Long M."/>
            <person name="Low L."/>
            <person name="Lozovsky E."/>
            <person name="Lu J."/>
            <person name="Luo M."/>
            <person name="Machado C.A."/>
            <person name="Makalowski W."/>
            <person name="Marzo M."/>
            <person name="Matsuda M."/>
            <person name="Matzkin L."/>
            <person name="McAllister B."/>
            <person name="McBride C.S."/>
            <person name="McKernan B."/>
            <person name="McKernan K."/>
            <person name="Mendez-Lago M."/>
            <person name="Minx P."/>
            <person name="Mollenhauer M.U."/>
            <person name="Montooth K."/>
            <person name="Mount S.M."/>
            <person name="Mu X."/>
            <person name="Myers E."/>
            <person name="Negre B."/>
            <person name="Newfeld S."/>
            <person name="Nielsen R."/>
            <person name="Noor M.A."/>
            <person name="O'Grady P."/>
            <person name="Pachter L."/>
            <person name="Papaceit M."/>
            <person name="Parisi M.J."/>
            <person name="Parisi M."/>
            <person name="Parts L."/>
            <person name="Pedersen J.S."/>
            <person name="Pesole G."/>
            <person name="Phillippy A.M."/>
            <person name="Ponting C.P."/>
            <person name="Pop M."/>
            <person name="Porcelli D."/>
            <person name="Powell J.R."/>
            <person name="Prohaska S."/>
            <person name="Pruitt K."/>
            <person name="Puig M."/>
            <person name="Quesneville H."/>
            <person name="Ram K.R."/>
            <person name="Rand D."/>
            <person name="Rasmussen M.D."/>
            <person name="Reed L.K."/>
            <person name="Reenan R."/>
            <person name="Reily A."/>
            <person name="Remington K.A."/>
            <person name="Rieger T.T."/>
            <person name="Ritchie M.G."/>
            <person name="Robin C."/>
            <person name="Rogers Y.H."/>
            <person name="Rohde C."/>
            <person name="Rozas J."/>
            <person name="Rubenfield M.J."/>
            <person name="Ruiz A."/>
            <person name="Russo S."/>
            <person name="Salzberg S.L."/>
            <person name="Sanchez-Gracia A."/>
            <person name="Saranga D.J."/>
            <person name="Sato H."/>
            <person name="Schaeffer S.W."/>
            <person name="Schatz M.C."/>
            <person name="Schlenke T."/>
            <person name="Schwartz R."/>
            <person name="Segarra C."/>
            <person name="Singh R.S."/>
            <person name="Sirot L."/>
            <person name="Sirota M."/>
            <person name="Sisneros N.B."/>
            <person name="Smith C.D."/>
            <person name="Smith T.F."/>
            <person name="Spieth J."/>
            <person name="Stage D.E."/>
            <person name="Stark A."/>
            <person name="Stephan W."/>
            <person name="Strausberg R.L."/>
            <person name="Strempel S."/>
            <person name="Sturgill D."/>
            <person name="Sutton G."/>
            <person name="Sutton G.G."/>
            <person name="Tao W."/>
            <person name="Teichmann S."/>
            <person name="Tobari Y.N."/>
            <person name="Tomimura Y."/>
            <person name="Tsolas J.M."/>
            <person name="Valente V.L."/>
            <person name="Venter E."/>
            <person name="Venter J.C."/>
            <person name="Vicario S."/>
            <person name="Vieira F.G."/>
            <person name="Vilella A.J."/>
            <person name="Villasante A."/>
            <person name="Walenz B."/>
            <person name="Wang J."/>
            <person name="Wasserman M."/>
            <person name="Watts T."/>
            <person name="Wilson D."/>
            <person name="Wilson R.K."/>
            <person name="Wing R.A."/>
            <person name="Wolfner M.F."/>
            <person name="Wong A."/>
            <person name="Wong G.K."/>
            <person name="Wu C.I."/>
            <person name="Wu G."/>
            <person name="Yamamoto D."/>
            <person name="Yang H.P."/>
            <person name="Yang S.P."/>
            <person name="Yorke J.A."/>
            <person name="Yoshida K."/>
            <person name="Zdobnov E."/>
            <person name="Zhang P."/>
            <person name="Zhang Y."/>
            <person name="Zimin A.V."/>
            <person name="Baldwin J."/>
            <person name="Abdouelleil A."/>
            <person name="Abdulkadir J."/>
            <person name="Abebe A."/>
            <person name="Abera B."/>
            <person name="Abreu J."/>
            <person name="Acer S.C."/>
            <person name="Aftuck L."/>
            <person name="Alexander A."/>
            <person name="An P."/>
            <person name="Anderson E."/>
            <person name="Anderson S."/>
            <person name="Arachi H."/>
            <person name="Azer M."/>
            <person name="Bachantsang P."/>
            <person name="Barry A."/>
            <person name="Bayul T."/>
            <person name="Berlin A."/>
            <person name="Bessette D."/>
            <person name="Bloom T."/>
            <person name="Blye J."/>
            <person name="Boguslavskiy L."/>
            <person name="Bonnet C."/>
            <person name="Boukhgalter B."/>
            <person name="Bourzgui I."/>
            <person name="Brown A."/>
            <person name="Cahill P."/>
            <person name="Channer S."/>
            <person name="Cheshatsang Y."/>
            <person name="Chuda L."/>
            <person name="Citroen M."/>
            <person name="Collymore A."/>
            <person name="Cooke P."/>
            <person name="Costello M."/>
            <person name="D'Aco K."/>
            <person name="Daza R."/>
            <person name="De Haan G."/>
            <person name="DeGray S."/>
            <person name="DeMaso C."/>
            <person name="Dhargay N."/>
            <person name="Dooley K."/>
            <person name="Dooley E."/>
            <person name="Doricent M."/>
            <person name="Dorje P."/>
            <person name="Dorjee K."/>
            <person name="Dupes A."/>
            <person name="Elong R."/>
            <person name="Falk J."/>
            <person name="Farina A."/>
            <person name="Faro S."/>
            <person name="Ferguson D."/>
            <person name="Fisher S."/>
            <person name="Foley C.D."/>
            <person name="Franke A."/>
            <person name="Friedrich D."/>
            <person name="Gadbois L."/>
            <person name="Gearin G."/>
            <person name="Gearin C.R."/>
            <person name="Giannoukos G."/>
            <person name="Goode T."/>
            <person name="Graham J."/>
            <person name="Grandbois E."/>
            <person name="Grewal S."/>
            <person name="Gyaltsen K."/>
            <person name="Hafez N."/>
            <person name="Hagos B."/>
            <person name="Hall J."/>
            <person name="Henson C."/>
            <person name="Hollinger A."/>
            <person name="Honan T."/>
            <person name="Huard M.D."/>
            <person name="Hughes L."/>
            <person name="Hurhula B."/>
            <person name="Husby M.E."/>
            <person name="Kamat A."/>
            <person name="Kanga B."/>
            <person name="Kashin S."/>
            <person name="Khazanovich D."/>
            <person name="Kisner P."/>
            <person name="Lance K."/>
            <person name="Lara M."/>
            <person name="Lee W."/>
            <person name="Lennon N."/>
            <person name="Letendre F."/>
            <person name="LeVine R."/>
            <person name="Lipovsky A."/>
            <person name="Liu X."/>
            <person name="Liu J."/>
            <person name="Liu S."/>
            <person name="Lokyitsang T."/>
            <person name="Lokyitsang Y."/>
            <person name="Lubonja R."/>
            <person name="Lui A."/>
            <person name="MacDonald P."/>
            <person name="Magnisalis V."/>
            <person name="Maru K."/>
            <person name="Matthews C."/>
            <person name="McCusker W."/>
            <person name="McDonough S."/>
            <person name="Mehta T."/>
            <person name="Meldrim J."/>
            <person name="Meneus L."/>
            <person name="Mihai O."/>
            <person name="Mihalev A."/>
            <person name="Mihova T."/>
            <person name="Mittelman R."/>
            <person name="Mlenga V."/>
            <person name="Montmayeur A."/>
            <person name="Mulrain L."/>
            <person name="Navidi A."/>
            <person name="Naylor J."/>
            <person name="Negash T."/>
            <person name="Nguyen T."/>
            <person name="Nguyen N."/>
            <person name="Nicol R."/>
            <person name="Norbu C."/>
            <person name="Norbu N."/>
            <person name="Novod N."/>
            <person name="O'Neill B."/>
            <person name="Osman S."/>
            <person name="Markiewicz E."/>
            <person name="Oyono O.L."/>
            <person name="Patti C."/>
            <person name="Phunkhang P."/>
            <person name="Pierre F."/>
            <person name="Priest M."/>
            <person name="Raghuraman S."/>
            <person name="Rege F."/>
            <person name="Reyes R."/>
            <person name="Rise C."/>
            <person name="Rogov P."/>
            <person name="Ross K."/>
            <person name="Ryan E."/>
            <person name="Settipalli S."/>
            <person name="Shea T."/>
            <person name="Sherpa N."/>
            <person name="Shi L."/>
            <person name="Shih D."/>
            <person name="Sparrow T."/>
            <person name="Spaulding J."/>
            <person name="Stalker J."/>
            <person name="Stange-Thomann N."/>
            <person name="Stavropoulos S."/>
            <person name="Stone C."/>
            <person name="Strader C."/>
            <person name="Tesfaye S."/>
            <person name="Thomson T."/>
            <person name="Thoulutsang Y."/>
            <person name="Thoulutsang D."/>
            <person name="Topham K."/>
            <person name="Topping I."/>
            <person name="Tsamla T."/>
            <person name="Vassiliev H."/>
            <person name="Vo A."/>
            <person name="Wangchuk T."/>
            <person name="Wangdi T."/>
            <person name="Weiand M."/>
            <person name="Wilkinson J."/>
            <person name="Wilson A."/>
            <person name="Yadav S."/>
            <person name="Young G."/>
            <person name="Yu Q."/>
            <person name="Zembek L."/>
            <person name="Zhong D."/>
            <person name="Zimmer A."/>
            <person name="Zwirko Z."/>
            <person name="Jaffe D.B."/>
            <person name="Alvarez P."/>
            <person name="Brockman W."/>
            <person name="Butler J."/>
            <person name="Chin C."/>
            <person name="Gnerre S."/>
            <person name="Grabherr M."/>
            <person name="Kleber M."/>
            <person name="Mauceli E."/>
            <person name="MacCallum I."/>
        </authorList>
    </citation>
    <scope>NUCLEOTIDE SEQUENCE [LARGE SCALE GENOMIC DNA]</scope>
    <source>
        <strain evidence="4">Tucson 14030-0811.24</strain>
    </source>
</reference>
<dbReference type="GO" id="GO:0008381">
    <property type="term" value="F:mechanosensitive monoatomic ion channel activity"/>
    <property type="evidence" value="ECO:0007669"/>
    <property type="project" value="InterPro"/>
</dbReference>
<dbReference type="OrthoDB" id="303066at2759"/>
<keyword evidence="4" id="KW-1185">Reference proteome</keyword>
<evidence type="ECO:0000259" key="2">
    <source>
        <dbReference type="Pfam" id="PF15917"/>
    </source>
</evidence>
<feature type="domain" description="Piezo TM25-28" evidence="2">
    <location>
        <begin position="239"/>
        <end position="304"/>
    </location>
</feature>
<dbReference type="Proteomes" id="UP000007798">
    <property type="component" value="Unassembled WGS sequence"/>
</dbReference>
<dbReference type="InParanoid" id="A0A0Q9WWH6"/>
<dbReference type="Pfam" id="PF15917">
    <property type="entry name" value="Piezo_TM25-28"/>
    <property type="match status" value="1"/>
</dbReference>
<feature type="non-terminal residue" evidence="3">
    <location>
        <position position="1"/>
    </location>
</feature>
<dbReference type="STRING" id="7260.A0A0Q9WWH6"/>
<keyword evidence="1" id="KW-0812">Transmembrane</keyword>